<feature type="repeat" description="ANK" evidence="3">
    <location>
        <begin position="180"/>
        <end position="212"/>
    </location>
</feature>
<dbReference type="Gene3D" id="1.25.40.20">
    <property type="entry name" value="Ankyrin repeat-containing domain"/>
    <property type="match status" value="2"/>
</dbReference>
<evidence type="ECO:0000313" key="5">
    <source>
        <dbReference type="Proteomes" id="UP000251135"/>
    </source>
</evidence>
<reference evidence="4 5" key="1">
    <citation type="submission" date="2017-02" db="EMBL/GenBank/DDBJ databases">
        <title>Arcobacter caeni sp. nov, a new Arcobacter species isolated from reclaimed water.</title>
        <authorList>
            <person name="Figueras M.J."/>
            <person name="Perez-Cataluna A."/>
            <person name="Salas-Masso N."/>
        </authorList>
    </citation>
    <scope>NUCLEOTIDE SEQUENCE [LARGE SCALE GENOMIC DNA]</scope>
    <source>
        <strain evidence="4 5">RW17-10</strain>
    </source>
</reference>
<gene>
    <name evidence="4" type="ORF">B0174_06720</name>
</gene>
<dbReference type="Proteomes" id="UP000251135">
    <property type="component" value="Unassembled WGS sequence"/>
</dbReference>
<comment type="caution">
    <text evidence="4">The sequence shown here is derived from an EMBL/GenBank/DDBJ whole genome shotgun (WGS) entry which is preliminary data.</text>
</comment>
<sequence length="641" mass="73813">MFKKLINKTKTTEEEFLKELLNQNASNEKLDKMHSELGLDLNTLSVHNELILHYCCKKDLYQSVVWLIANNINLEIQNSQEETAIFYAIHAKNSAILQILIENKININHLNIYKRTALQDAVISANNRIVNYLIQVTQALDNSDIHGNNLIFDAVANGNMEIIRKVGALEELNINQVNKDGNTILHKEIVIRNNELALLLMELGANPTIMDRNGRNFIFYAISKGIKNIDIIEKALSLGCNINSRSSKNKTLLMESIAYFLETPKENTEIRNDHLEMIRELIRLGISVDATDDNNENALFLVTRSENKELIDTLFEDDHKIDLNHQNNQGETVLSILALNGIRNIELMKLYLKKGATPDLENKHGKSLIEILIDIVLYSENRKPLEFEYEILLNEDAEYANVLEIILKSHNVDINKLNSKHEPLFFDSIVYFNFKLFKLLRVKDINLNQRDKDGNNIIFKLMNYNDKNLIKDKKLYLNTIKSLINAGVDINAKNNEGLTALHIAVGEKCEHTIRLLLEMRADCFVTDKQGRSIIHICIWKNTTKYFRLLYHYNKEVMNLPDNYGIRPINYAAFMGKKDLVIEMLDVGALVNNLEKKDPKILQFLQKFHVNIKTLTKGIEDSNNVKKLEVLAENMIKEFNIE</sequence>
<dbReference type="InterPro" id="IPR036770">
    <property type="entry name" value="Ankyrin_rpt-contain_sf"/>
</dbReference>
<dbReference type="OrthoDB" id="5346495at2"/>
<dbReference type="SMART" id="SM00248">
    <property type="entry name" value="ANK"/>
    <property type="match status" value="13"/>
</dbReference>
<evidence type="ECO:0000256" key="2">
    <source>
        <dbReference type="ARBA" id="ARBA00023043"/>
    </source>
</evidence>
<keyword evidence="2 3" id="KW-0040">ANK repeat</keyword>
<evidence type="ECO:0000256" key="1">
    <source>
        <dbReference type="ARBA" id="ARBA00022737"/>
    </source>
</evidence>
<dbReference type="RefSeq" id="WP_108558955.1">
    <property type="nucleotide sequence ID" value="NZ_MUXE01000008.1"/>
</dbReference>
<evidence type="ECO:0000313" key="4">
    <source>
        <dbReference type="EMBL" id="PUE64311.1"/>
    </source>
</evidence>
<dbReference type="EMBL" id="MUXE01000008">
    <property type="protein sequence ID" value="PUE64311.1"/>
    <property type="molecule type" value="Genomic_DNA"/>
</dbReference>
<dbReference type="InterPro" id="IPR002110">
    <property type="entry name" value="Ankyrin_rpt"/>
</dbReference>
<protein>
    <submittedName>
        <fullName evidence="4">Uncharacterized protein</fullName>
    </submittedName>
</protein>
<feature type="repeat" description="ANK" evidence="3">
    <location>
        <begin position="496"/>
        <end position="528"/>
    </location>
</feature>
<keyword evidence="5" id="KW-1185">Reference proteome</keyword>
<dbReference type="AlphaFoldDB" id="A0A363CZ32"/>
<dbReference type="Pfam" id="PF12796">
    <property type="entry name" value="Ank_2"/>
    <property type="match status" value="4"/>
</dbReference>
<evidence type="ECO:0000256" key="3">
    <source>
        <dbReference type="PROSITE-ProRule" id="PRU00023"/>
    </source>
</evidence>
<dbReference type="SUPFAM" id="SSF48403">
    <property type="entry name" value="Ankyrin repeat"/>
    <property type="match status" value="2"/>
</dbReference>
<keyword evidence="1" id="KW-0677">Repeat</keyword>
<organism evidence="4 5">
    <name type="scientific">Arcobacter caeni</name>
    <dbReference type="NCBI Taxonomy" id="1912877"/>
    <lineage>
        <taxon>Bacteria</taxon>
        <taxon>Pseudomonadati</taxon>
        <taxon>Campylobacterota</taxon>
        <taxon>Epsilonproteobacteria</taxon>
        <taxon>Campylobacterales</taxon>
        <taxon>Arcobacteraceae</taxon>
        <taxon>Arcobacter</taxon>
    </lineage>
</organism>
<dbReference type="PANTHER" id="PTHR24198:SF165">
    <property type="entry name" value="ANKYRIN REPEAT-CONTAINING PROTEIN-RELATED"/>
    <property type="match status" value="1"/>
</dbReference>
<proteinExistence type="predicted"/>
<dbReference type="PANTHER" id="PTHR24198">
    <property type="entry name" value="ANKYRIN REPEAT AND PROTEIN KINASE DOMAIN-CONTAINING PROTEIN"/>
    <property type="match status" value="1"/>
</dbReference>
<dbReference type="PROSITE" id="PS50297">
    <property type="entry name" value="ANK_REP_REGION"/>
    <property type="match status" value="1"/>
</dbReference>
<dbReference type="PROSITE" id="PS50088">
    <property type="entry name" value="ANK_REPEAT"/>
    <property type="match status" value="2"/>
</dbReference>
<accession>A0A363CZ32</accession>
<name>A0A363CZ32_9BACT</name>